<dbReference type="EMBL" id="QDKK01000036">
    <property type="protein sequence ID" value="PWC21535.1"/>
    <property type="molecule type" value="Genomic_DNA"/>
</dbReference>
<organism evidence="1 2">
    <name type="scientific">Brenneria nigrifluens DSM 30175 = ATCC 13028</name>
    <dbReference type="NCBI Taxonomy" id="1121120"/>
    <lineage>
        <taxon>Bacteria</taxon>
        <taxon>Pseudomonadati</taxon>
        <taxon>Pseudomonadota</taxon>
        <taxon>Gammaproteobacteria</taxon>
        <taxon>Enterobacterales</taxon>
        <taxon>Pectobacteriaceae</taxon>
        <taxon>Brenneria</taxon>
    </lineage>
</organism>
<evidence type="ECO:0000313" key="2">
    <source>
        <dbReference type="Proteomes" id="UP000295985"/>
    </source>
</evidence>
<protein>
    <submittedName>
        <fullName evidence="1">Uncharacterized protein</fullName>
    </submittedName>
</protein>
<dbReference type="AlphaFoldDB" id="A0A2U1UIM2"/>
<reference evidence="1 2" key="1">
    <citation type="submission" date="2018-04" db="EMBL/GenBank/DDBJ databases">
        <title>Brenneria corticis sp.nov.</title>
        <authorList>
            <person name="Li Y."/>
        </authorList>
    </citation>
    <scope>NUCLEOTIDE SEQUENCE [LARGE SCALE GENOMIC DNA]</scope>
    <source>
        <strain evidence="1 2">LMG 2694</strain>
    </source>
</reference>
<accession>A0A2U1UIM2</accession>
<name>A0A2U1UIM2_9GAMM</name>
<evidence type="ECO:0000313" key="1">
    <source>
        <dbReference type="EMBL" id="PWC21535.1"/>
    </source>
</evidence>
<proteinExistence type="predicted"/>
<sequence>MRYMGVNGALRRVLTRSVLAYGCAPLRLARPPLTPTSREFFLIVGQFLWMPSHGLYIQAACAGAA</sequence>
<comment type="caution">
    <text evidence="1">The sequence shown here is derived from an EMBL/GenBank/DDBJ whole genome shotgun (WGS) entry which is preliminary data.</text>
</comment>
<gene>
    <name evidence="1" type="ORF">DDT54_18520</name>
</gene>
<dbReference type="Proteomes" id="UP000295985">
    <property type="component" value="Unassembled WGS sequence"/>
</dbReference>